<name>A0A0G4H587_VITBC</name>
<organism evidence="7 8">
    <name type="scientific">Vitrella brassicaformis (strain CCMP3155)</name>
    <dbReference type="NCBI Taxonomy" id="1169540"/>
    <lineage>
        <taxon>Eukaryota</taxon>
        <taxon>Sar</taxon>
        <taxon>Alveolata</taxon>
        <taxon>Colpodellida</taxon>
        <taxon>Vitrellaceae</taxon>
        <taxon>Vitrella</taxon>
    </lineage>
</organism>
<evidence type="ECO:0000256" key="2">
    <source>
        <dbReference type="ARBA" id="ARBA00022771"/>
    </source>
</evidence>
<evidence type="ECO:0000259" key="6">
    <source>
        <dbReference type="PROSITE" id="PS50089"/>
    </source>
</evidence>
<dbReference type="Proteomes" id="UP000041254">
    <property type="component" value="Unassembled WGS sequence"/>
</dbReference>
<dbReference type="EMBL" id="CDMY01001000">
    <property type="protein sequence ID" value="CEM38781.1"/>
    <property type="molecule type" value="Genomic_DNA"/>
</dbReference>
<evidence type="ECO:0000256" key="4">
    <source>
        <dbReference type="PROSITE-ProRule" id="PRU00175"/>
    </source>
</evidence>
<feature type="region of interest" description="Disordered" evidence="5">
    <location>
        <begin position="121"/>
        <end position="140"/>
    </location>
</feature>
<dbReference type="InterPro" id="IPR018957">
    <property type="entry name" value="Znf_C3HC4_RING-type"/>
</dbReference>
<dbReference type="InterPro" id="IPR001841">
    <property type="entry name" value="Znf_RING"/>
</dbReference>
<dbReference type="Gene3D" id="3.30.40.10">
    <property type="entry name" value="Zinc/RING finger domain, C3HC4 (zinc finger)"/>
    <property type="match status" value="1"/>
</dbReference>
<proteinExistence type="predicted"/>
<evidence type="ECO:0000256" key="3">
    <source>
        <dbReference type="ARBA" id="ARBA00022833"/>
    </source>
</evidence>
<dbReference type="OrthoDB" id="6105938at2759"/>
<dbReference type="AlphaFoldDB" id="A0A0G4H587"/>
<sequence length="140" mass="15974">MLVSTSLPPCPNEFSLGSESRVRLHFPPCFVCLRSVGTNGDPQSLECGHSGCRECVRELIRNHPHDRRAAVCGLCRRETAEADVRTIYDLRDIRSRCGRPLRQHLHQPTRHTRHHLLSLRVANNKHPSRLASGRRRTTMP</sequence>
<dbReference type="GO" id="GO:0008270">
    <property type="term" value="F:zinc ion binding"/>
    <property type="evidence" value="ECO:0007669"/>
    <property type="project" value="UniProtKB-KW"/>
</dbReference>
<evidence type="ECO:0000313" key="8">
    <source>
        <dbReference type="Proteomes" id="UP000041254"/>
    </source>
</evidence>
<keyword evidence="2 4" id="KW-0863">Zinc-finger</keyword>
<evidence type="ECO:0000256" key="1">
    <source>
        <dbReference type="ARBA" id="ARBA00022723"/>
    </source>
</evidence>
<dbReference type="InterPro" id="IPR013083">
    <property type="entry name" value="Znf_RING/FYVE/PHD"/>
</dbReference>
<dbReference type="SUPFAM" id="SSF57850">
    <property type="entry name" value="RING/U-box"/>
    <property type="match status" value="1"/>
</dbReference>
<keyword evidence="3" id="KW-0862">Zinc</keyword>
<dbReference type="InParanoid" id="A0A0G4H587"/>
<dbReference type="PROSITE" id="PS50089">
    <property type="entry name" value="ZF_RING_2"/>
    <property type="match status" value="1"/>
</dbReference>
<reference evidence="7 8" key="1">
    <citation type="submission" date="2014-11" db="EMBL/GenBank/DDBJ databases">
        <authorList>
            <person name="Zhu J."/>
            <person name="Qi W."/>
            <person name="Song R."/>
        </authorList>
    </citation>
    <scope>NUCLEOTIDE SEQUENCE [LARGE SCALE GENOMIC DNA]</scope>
</reference>
<evidence type="ECO:0000256" key="5">
    <source>
        <dbReference type="SAM" id="MobiDB-lite"/>
    </source>
</evidence>
<dbReference type="VEuPathDB" id="CryptoDB:Vbra_1875"/>
<accession>A0A0G4H587</accession>
<protein>
    <recommendedName>
        <fullName evidence="6">RING-type domain-containing protein</fullName>
    </recommendedName>
</protein>
<keyword evidence="1" id="KW-0479">Metal-binding</keyword>
<dbReference type="PhylomeDB" id="A0A0G4H587"/>
<keyword evidence="8" id="KW-1185">Reference proteome</keyword>
<feature type="compositionally biased region" description="Basic residues" evidence="5">
    <location>
        <begin position="126"/>
        <end position="140"/>
    </location>
</feature>
<dbReference type="Pfam" id="PF00097">
    <property type="entry name" value="zf-C3HC4"/>
    <property type="match status" value="1"/>
</dbReference>
<feature type="domain" description="RING-type" evidence="6">
    <location>
        <begin position="29"/>
        <end position="76"/>
    </location>
</feature>
<gene>
    <name evidence="7" type="ORF">Vbra_1875</name>
</gene>
<evidence type="ECO:0000313" key="7">
    <source>
        <dbReference type="EMBL" id="CEM38781.1"/>
    </source>
</evidence>